<dbReference type="EMBL" id="BHZD01000001">
    <property type="protein sequence ID" value="GCD43323.1"/>
    <property type="molecule type" value="Genomic_DNA"/>
</dbReference>
<dbReference type="InterPro" id="IPR003838">
    <property type="entry name" value="ABC3_permease_C"/>
</dbReference>
<dbReference type="AlphaFoldDB" id="A0A401W1X0"/>
<evidence type="ECO:0000313" key="8">
    <source>
        <dbReference type="EMBL" id="GCD43323.1"/>
    </source>
</evidence>
<proteinExistence type="predicted"/>
<feature type="transmembrane region" description="Helical" evidence="6">
    <location>
        <begin position="766"/>
        <end position="788"/>
    </location>
</feature>
<evidence type="ECO:0000259" key="7">
    <source>
        <dbReference type="Pfam" id="PF02687"/>
    </source>
</evidence>
<organism evidence="8 9">
    <name type="scientific">Streptomyces paromomycinus</name>
    <name type="common">Streptomyces rimosus subsp. paromomycinus</name>
    <dbReference type="NCBI Taxonomy" id="92743"/>
    <lineage>
        <taxon>Bacteria</taxon>
        <taxon>Bacillati</taxon>
        <taxon>Actinomycetota</taxon>
        <taxon>Actinomycetes</taxon>
        <taxon>Kitasatosporales</taxon>
        <taxon>Streptomycetaceae</taxon>
        <taxon>Streptomyces</taxon>
    </lineage>
</organism>
<comment type="subcellular location">
    <subcellularLocation>
        <location evidence="1">Cell membrane</location>
        <topology evidence="1">Multi-pass membrane protein</topology>
    </subcellularLocation>
</comment>
<keyword evidence="2" id="KW-1003">Cell membrane</keyword>
<feature type="transmembrane region" description="Helical" evidence="6">
    <location>
        <begin position="215"/>
        <end position="239"/>
    </location>
</feature>
<sequence>MTAVDQRPGPTDQEESRAKAPAGIAVWFRDLVMGMRFAVGSGREGWTRTLLTAVGVGLGVALLLGASSVPSLLGNRSERSNARNIEFGAETPKPTDDSFLFHRVGSQFRGESVDGVLLRPDGAHPTLPPGVDKMPGPGEAVVSPPLKKLLDSPDGKLLHDRLPYRVVGTIGQAGLIGPSEHFYYAGSDQLSPKDSGTGRASVYGWNIQSPDMDPVLLVLILIGCVVLLMPVAIFIATAVRFGGERRDRRLAALRLVGADNHMARRIAAGEALLGSLFGLVVGAGLFLFGRQFIGAVDISSLNAFPTDLSPVPALAVLILLAVPASAVVVTLLALRGIAIEPLGVVRSAVPRRRRLWWRLPIPVVGLVLLAVFGTVDKKSGDVNTYAIAGGAALTLLGLTMLLPWLVEAVVARFKGGPVPWQLAARRLQLSSSSAARAVSGITVAVAGAIALQMLFTAVGDDYTKATGQDTSRAQMQVMLPARDGATTQKMITAFERTEGVSGVIATVGSRVSSPGPERGEGGYPLNTSITVGTCETLQELSRPGPCKDGDVFEIKGSGPDAFVDEDLPKVVRPGAQVLLNGFDDDGKFVGPPSRWTLPRTIRPVQGRPDPTGEHATGLFATMGAVDVRKLDDPTARALVRLDPSVPDAAEHARNTAARFDLTANVFQLMDTTDDRRFVSVRNGLLIASVATMTLIAASMLVTTLEQLRERRRLLSVLVAFGTRRGTLAWSVLWQTAVPMVLGLALAVAGGLGLGRVLLGLADKTGVAWSVVWPLPLFGAALILLVTLLSMPPLWRMMRADGLRTE</sequence>
<evidence type="ECO:0000256" key="2">
    <source>
        <dbReference type="ARBA" id="ARBA00022475"/>
    </source>
</evidence>
<dbReference type="PANTHER" id="PTHR30287">
    <property type="entry name" value="MEMBRANE COMPONENT OF PREDICTED ABC SUPERFAMILY METABOLITE UPTAKE TRANSPORTER"/>
    <property type="match status" value="1"/>
</dbReference>
<feature type="transmembrane region" description="Helical" evidence="6">
    <location>
        <begin position="313"/>
        <end position="334"/>
    </location>
</feature>
<feature type="transmembrane region" description="Helical" evidence="6">
    <location>
        <begin position="355"/>
        <end position="373"/>
    </location>
</feature>
<dbReference type="Proteomes" id="UP000286746">
    <property type="component" value="Unassembled WGS sequence"/>
</dbReference>
<gene>
    <name evidence="8" type="ORF">GKJPGBOP_03004</name>
</gene>
<evidence type="ECO:0000256" key="3">
    <source>
        <dbReference type="ARBA" id="ARBA00022692"/>
    </source>
</evidence>
<dbReference type="GO" id="GO:0005886">
    <property type="term" value="C:plasma membrane"/>
    <property type="evidence" value="ECO:0007669"/>
    <property type="project" value="UniProtKB-SubCell"/>
</dbReference>
<dbReference type="PANTHER" id="PTHR30287:SF1">
    <property type="entry name" value="INNER MEMBRANE PROTEIN"/>
    <property type="match status" value="1"/>
</dbReference>
<reference evidence="8 9" key="1">
    <citation type="submission" date="2018-11" db="EMBL/GenBank/DDBJ databases">
        <title>Whole genome sequence of Streptomyces paromomycinus NBRC 15454(T).</title>
        <authorList>
            <person name="Komaki H."/>
            <person name="Tamura T."/>
        </authorList>
    </citation>
    <scope>NUCLEOTIDE SEQUENCE [LARGE SCALE GENOMIC DNA]</scope>
    <source>
        <strain evidence="8 9">NBRC 15454</strain>
    </source>
</reference>
<evidence type="ECO:0000256" key="6">
    <source>
        <dbReference type="SAM" id="Phobius"/>
    </source>
</evidence>
<feature type="transmembrane region" description="Helical" evidence="6">
    <location>
        <begin position="271"/>
        <end position="293"/>
    </location>
</feature>
<comment type="caution">
    <text evidence="8">The sequence shown here is derived from an EMBL/GenBank/DDBJ whole genome shotgun (WGS) entry which is preliminary data.</text>
</comment>
<keyword evidence="4 6" id="KW-1133">Transmembrane helix</keyword>
<protein>
    <submittedName>
        <fullName evidence="8">Membrane protein</fullName>
    </submittedName>
</protein>
<dbReference type="RefSeq" id="WP_125054476.1">
    <property type="nucleotide sequence ID" value="NZ_BHZD01000001.1"/>
</dbReference>
<feature type="domain" description="ABC3 transporter permease C-terminal" evidence="7">
    <location>
        <begin position="686"/>
        <end position="798"/>
    </location>
</feature>
<feature type="domain" description="ABC3 transporter permease C-terminal" evidence="7">
    <location>
        <begin position="225"/>
        <end position="338"/>
    </location>
</feature>
<evidence type="ECO:0000256" key="5">
    <source>
        <dbReference type="ARBA" id="ARBA00023136"/>
    </source>
</evidence>
<keyword evidence="9" id="KW-1185">Reference proteome</keyword>
<dbReference type="InterPro" id="IPR038766">
    <property type="entry name" value="Membrane_comp_ABC_pdt"/>
</dbReference>
<dbReference type="Pfam" id="PF02687">
    <property type="entry name" value="FtsX"/>
    <property type="match status" value="2"/>
</dbReference>
<evidence type="ECO:0000313" key="9">
    <source>
        <dbReference type="Proteomes" id="UP000286746"/>
    </source>
</evidence>
<evidence type="ECO:0000256" key="4">
    <source>
        <dbReference type="ARBA" id="ARBA00022989"/>
    </source>
</evidence>
<feature type="transmembrane region" description="Helical" evidence="6">
    <location>
        <begin position="434"/>
        <end position="455"/>
    </location>
</feature>
<accession>A0A401W1X0</accession>
<feature type="transmembrane region" description="Helical" evidence="6">
    <location>
        <begin position="731"/>
        <end position="754"/>
    </location>
</feature>
<name>A0A401W1X0_STREY</name>
<keyword evidence="3 6" id="KW-0812">Transmembrane</keyword>
<feature type="transmembrane region" description="Helical" evidence="6">
    <location>
        <begin position="684"/>
        <end position="704"/>
    </location>
</feature>
<feature type="transmembrane region" description="Helical" evidence="6">
    <location>
        <begin position="385"/>
        <end position="406"/>
    </location>
</feature>
<keyword evidence="5 6" id="KW-0472">Membrane</keyword>
<evidence type="ECO:0000256" key="1">
    <source>
        <dbReference type="ARBA" id="ARBA00004651"/>
    </source>
</evidence>